<reference evidence="1 2" key="1">
    <citation type="submission" date="2014-01" db="EMBL/GenBank/DDBJ databases">
        <authorList>
            <person name="Dobos K."/>
            <person name="Lenaerts A."/>
            <person name="Ordway D."/>
            <person name="DeGroote M.A."/>
            <person name="Parker T."/>
            <person name="Sizemore C."/>
            <person name="Tallon L.J."/>
            <person name="Sadzewicz L.K."/>
            <person name="Sengamalay N."/>
            <person name="Fraser C.M."/>
            <person name="Hine E."/>
            <person name="Shefchek K.A."/>
            <person name="Das S.P."/>
            <person name="Tettelin H."/>
        </authorList>
    </citation>
    <scope>NUCLEOTIDE SEQUENCE [LARGE SCALE GENOMIC DNA]</scope>
    <source>
        <strain evidence="1 2">Harvey</strain>
    </source>
</reference>
<evidence type="ECO:0000313" key="2">
    <source>
        <dbReference type="Proteomes" id="UP000020681"/>
    </source>
</evidence>
<dbReference type="GO" id="GO:0003862">
    <property type="term" value="F:3-isopropylmalate dehydrogenase activity"/>
    <property type="evidence" value="ECO:0007669"/>
    <property type="project" value="UniProtKB-EC"/>
</dbReference>
<sequence length="38" mass="4597">MVAKRSRSSTWSSRVSRRRTMTWVHGVFMPPARYCRIR</sequence>
<dbReference type="EMBL" id="JAOL01000014">
    <property type="protein sequence ID" value="EUA94141.1"/>
    <property type="molecule type" value="Genomic_DNA"/>
</dbReference>
<evidence type="ECO:0000313" key="1">
    <source>
        <dbReference type="EMBL" id="EUA94141.1"/>
    </source>
</evidence>
<keyword evidence="2" id="KW-1185">Reference proteome</keyword>
<protein>
    <submittedName>
        <fullName evidence="1">3-isopropylmalate dehydrogenase domain protein</fullName>
        <ecNumber evidence="1">1.1.1.85</ecNumber>
    </submittedName>
</protein>
<keyword evidence="1" id="KW-0560">Oxidoreductase</keyword>
<name>A0ABN0RAD3_MYCUL</name>
<accession>A0ABN0RAD3</accession>
<dbReference type="EC" id="1.1.1.85" evidence="1"/>
<gene>
    <name evidence="1" type="ORF">I551_8585</name>
</gene>
<organism evidence="1 2">
    <name type="scientific">Mycobacterium ulcerans str. Harvey</name>
    <dbReference type="NCBI Taxonomy" id="1299332"/>
    <lineage>
        <taxon>Bacteria</taxon>
        <taxon>Bacillati</taxon>
        <taxon>Actinomycetota</taxon>
        <taxon>Actinomycetes</taxon>
        <taxon>Mycobacteriales</taxon>
        <taxon>Mycobacteriaceae</taxon>
        <taxon>Mycobacterium</taxon>
        <taxon>Mycobacterium ulcerans group</taxon>
    </lineage>
</organism>
<comment type="caution">
    <text evidence="1">The sequence shown here is derived from an EMBL/GenBank/DDBJ whole genome shotgun (WGS) entry which is preliminary data.</text>
</comment>
<proteinExistence type="predicted"/>
<dbReference type="Proteomes" id="UP000020681">
    <property type="component" value="Unassembled WGS sequence"/>
</dbReference>